<sequence>MRQICMCNQHYAPKQNIFKFNLPRQLIVLQQIIHDLP</sequence>
<name>A0A2P2QWE6_RHIMU</name>
<accession>A0A2P2QWE6</accession>
<organism evidence="1">
    <name type="scientific">Rhizophora mucronata</name>
    <name type="common">Asiatic mangrove</name>
    <dbReference type="NCBI Taxonomy" id="61149"/>
    <lineage>
        <taxon>Eukaryota</taxon>
        <taxon>Viridiplantae</taxon>
        <taxon>Streptophyta</taxon>
        <taxon>Embryophyta</taxon>
        <taxon>Tracheophyta</taxon>
        <taxon>Spermatophyta</taxon>
        <taxon>Magnoliopsida</taxon>
        <taxon>eudicotyledons</taxon>
        <taxon>Gunneridae</taxon>
        <taxon>Pentapetalae</taxon>
        <taxon>rosids</taxon>
        <taxon>fabids</taxon>
        <taxon>Malpighiales</taxon>
        <taxon>Rhizophoraceae</taxon>
        <taxon>Rhizophora</taxon>
    </lineage>
</organism>
<reference evidence="1" key="1">
    <citation type="submission" date="2018-02" db="EMBL/GenBank/DDBJ databases">
        <title>Rhizophora mucronata_Transcriptome.</title>
        <authorList>
            <person name="Meera S.P."/>
            <person name="Sreeshan A."/>
            <person name="Augustine A."/>
        </authorList>
    </citation>
    <scope>NUCLEOTIDE SEQUENCE</scope>
    <source>
        <tissue evidence="1">Leaf</tissue>
    </source>
</reference>
<dbReference type="EMBL" id="GGEC01090845">
    <property type="protein sequence ID" value="MBX71329.1"/>
    <property type="molecule type" value="Transcribed_RNA"/>
</dbReference>
<protein>
    <submittedName>
        <fullName evidence="1">Uncharacterized protein</fullName>
    </submittedName>
</protein>
<proteinExistence type="predicted"/>
<evidence type="ECO:0000313" key="1">
    <source>
        <dbReference type="EMBL" id="MBX71329.1"/>
    </source>
</evidence>
<dbReference type="AlphaFoldDB" id="A0A2P2QWE6"/>